<evidence type="ECO:0000256" key="5">
    <source>
        <dbReference type="ARBA" id="ARBA00023065"/>
    </source>
</evidence>
<gene>
    <name evidence="9" type="ORF">PCOR1329_LOCUS14607</name>
</gene>
<evidence type="ECO:0000256" key="1">
    <source>
        <dbReference type="ARBA" id="ARBA00004141"/>
    </source>
</evidence>
<feature type="non-terminal residue" evidence="9">
    <location>
        <position position="124"/>
    </location>
</feature>
<comment type="subcellular location">
    <subcellularLocation>
        <location evidence="1">Membrane</location>
        <topology evidence="1">Multi-pass membrane protein</topology>
    </subcellularLocation>
</comment>
<keyword evidence="4 8" id="KW-1133">Transmembrane helix</keyword>
<feature type="transmembrane region" description="Helical" evidence="8">
    <location>
        <begin position="33"/>
        <end position="55"/>
    </location>
</feature>
<keyword evidence="5" id="KW-0406">Ion transport</keyword>
<dbReference type="InterPro" id="IPR014743">
    <property type="entry name" value="Cl-channel_core"/>
</dbReference>
<feature type="transmembrane region" description="Helical" evidence="8">
    <location>
        <begin position="103"/>
        <end position="122"/>
    </location>
</feature>
<feature type="transmembrane region" description="Helical" evidence="8">
    <location>
        <begin position="67"/>
        <end position="91"/>
    </location>
</feature>
<evidence type="ECO:0000256" key="7">
    <source>
        <dbReference type="ARBA" id="ARBA00023214"/>
    </source>
</evidence>
<keyword evidence="6 8" id="KW-0472">Membrane</keyword>
<dbReference type="SUPFAM" id="SSF81340">
    <property type="entry name" value="Clc chloride channel"/>
    <property type="match status" value="1"/>
</dbReference>
<evidence type="ECO:0000313" key="10">
    <source>
        <dbReference type="Proteomes" id="UP001189429"/>
    </source>
</evidence>
<evidence type="ECO:0000256" key="4">
    <source>
        <dbReference type="ARBA" id="ARBA00022989"/>
    </source>
</evidence>
<evidence type="ECO:0000256" key="3">
    <source>
        <dbReference type="ARBA" id="ARBA00022692"/>
    </source>
</evidence>
<dbReference type="PANTHER" id="PTHR45711:SF6">
    <property type="entry name" value="CHLORIDE CHANNEL PROTEIN"/>
    <property type="match status" value="1"/>
</dbReference>
<keyword evidence="2" id="KW-0813">Transport</keyword>
<accession>A0ABN9QYF6</accession>
<dbReference type="Gene3D" id="1.10.3080.10">
    <property type="entry name" value="Clc chloride channel"/>
    <property type="match status" value="1"/>
</dbReference>
<dbReference type="PRINTS" id="PR00762">
    <property type="entry name" value="CLCHANNEL"/>
</dbReference>
<evidence type="ECO:0000313" key="9">
    <source>
        <dbReference type="EMBL" id="CAK0809325.1"/>
    </source>
</evidence>
<evidence type="ECO:0000256" key="8">
    <source>
        <dbReference type="SAM" id="Phobius"/>
    </source>
</evidence>
<keyword evidence="10" id="KW-1185">Reference proteome</keyword>
<keyword evidence="3 8" id="KW-0812">Transmembrane</keyword>
<dbReference type="Proteomes" id="UP001189429">
    <property type="component" value="Unassembled WGS sequence"/>
</dbReference>
<reference evidence="9" key="1">
    <citation type="submission" date="2023-10" db="EMBL/GenBank/DDBJ databases">
        <authorList>
            <person name="Chen Y."/>
            <person name="Shah S."/>
            <person name="Dougan E. K."/>
            <person name="Thang M."/>
            <person name="Chan C."/>
        </authorList>
    </citation>
    <scope>NUCLEOTIDE SEQUENCE [LARGE SCALE GENOMIC DNA]</scope>
</reference>
<evidence type="ECO:0000256" key="6">
    <source>
        <dbReference type="ARBA" id="ARBA00023136"/>
    </source>
</evidence>
<dbReference type="PANTHER" id="PTHR45711">
    <property type="entry name" value="CHLORIDE CHANNEL PROTEIN"/>
    <property type="match status" value="1"/>
</dbReference>
<dbReference type="Pfam" id="PF00654">
    <property type="entry name" value="Voltage_CLC"/>
    <property type="match status" value="1"/>
</dbReference>
<evidence type="ECO:0000256" key="2">
    <source>
        <dbReference type="ARBA" id="ARBA00022448"/>
    </source>
</evidence>
<protein>
    <submittedName>
        <fullName evidence="9">Uncharacterized protein</fullName>
    </submittedName>
</protein>
<name>A0ABN9QYF6_9DINO</name>
<keyword evidence="7" id="KW-0868">Chloride</keyword>
<comment type="caution">
    <text evidence="9">The sequence shown here is derived from an EMBL/GenBank/DDBJ whole genome shotgun (WGS) entry which is preliminary data.</text>
</comment>
<dbReference type="EMBL" id="CAUYUJ010004372">
    <property type="protein sequence ID" value="CAK0809325.1"/>
    <property type="molecule type" value="Genomic_DNA"/>
</dbReference>
<proteinExistence type="predicted"/>
<sequence length="124" mass="12522">MFSQCPASSQQPVDGVLDPDELPYDDPTGLCGIHSAAALTSLLQLLFSSAALRFFQTAVTFGALTPAGLFVPSLFVGGCIGRAFGAVLQFAGATSGRGVVEPGIYAMVGAGAVLAGVSRITLSL</sequence>
<dbReference type="InterPro" id="IPR001807">
    <property type="entry name" value="ClC"/>
</dbReference>
<organism evidence="9 10">
    <name type="scientific">Prorocentrum cordatum</name>
    <dbReference type="NCBI Taxonomy" id="2364126"/>
    <lineage>
        <taxon>Eukaryota</taxon>
        <taxon>Sar</taxon>
        <taxon>Alveolata</taxon>
        <taxon>Dinophyceae</taxon>
        <taxon>Prorocentrales</taxon>
        <taxon>Prorocentraceae</taxon>
        <taxon>Prorocentrum</taxon>
    </lineage>
</organism>